<dbReference type="Proteomes" id="UP000050741">
    <property type="component" value="Unassembled WGS sequence"/>
</dbReference>
<protein>
    <submittedName>
        <fullName evidence="2">SCP domain-containing protein</fullName>
    </submittedName>
</protein>
<organism evidence="1 2">
    <name type="scientific">Globodera pallida</name>
    <name type="common">Potato cyst nematode worm</name>
    <name type="synonym">Heterodera pallida</name>
    <dbReference type="NCBI Taxonomy" id="36090"/>
    <lineage>
        <taxon>Eukaryota</taxon>
        <taxon>Metazoa</taxon>
        <taxon>Ecdysozoa</taxon>
        <taxon>Nematoda</taxon>
        <taxon>Chromadorea</taxon>
        <taxon>Rhabditida</taxon>
        <taxon>Tylenchina</taxon>
        <taxon>Tylenchomorpha</taxon>
        <taxon>Tylenchoidea</taxon>
        <taxon>Heteroderidae</taxon>
        <taxon>Heteroderinae</taxon>
        <taxon>Globodera</taxon>
    </lineage>
</organism>
<reference evidence="2" key="2">
    <citation type="submission" date="2016-06" db="UniProtKB">
        <authorList>
            <consortium name="WormBaseParasite"/>
        </authorList>
    </citation>
    <scope>IDENTIFICATION</scope>
</reference>
<accession>A0A183BKF3</accession>
<keyword evidence="1" id="KW-1185">Reference proteome</keyword>
<reference evidence="1" key="1">
    <citation type="submission" date="2014-05" db="EMBL/GenBank/DDBJ databases">
        <title>The genome and life-stage specific transcriptomes of Globodera pallida elucidate key aspects of plant parasitism by a cyst nematode.</title>
        <authorList>
            <person name="Cotton J.A."/>
            <person name="Lilley C.J."/>
            <person name="Jones L.M."/>
            <person name="Kikuchi T."/>
            <person name="Reid A.J."/>
            <person name="Thorpe P."/>
            <person name="Tsai I.J."/>
            <person name="Beasley H."/>
            <person name="Blok V."/>
            <person name="Cock P.J.A."/>
            <person name="Van den Akker S.E."/>
            <person name="Holroyd N."/>
            <person name="Hunt M."/>
            <person name="Mantelin S."/>
            <person name="Naghra H."/>
            <person name="Pain A."/>
            <person name="Palomares-Rius J.E."/>
            <person name="Zarowiecki M."/>
            <person name="Berriman M."/>
            <person name="Jones J.T."/>
            <person name="Urwin P.E."/>
        </authorList>
    </citation>
    <scope>NUCLEOTIDE SEQUENCE [LARGE SCALE GENOMIC DNA]</scope>
    <source>
        <strain evidence="1">Lindley</strain>
    </source>
</reference>
<evidence type="ECO:0000313" key="1">
    <source>
        <dbReference type="Proteomes" id="UP000050741"/>
    </source>
</evidence>
<sequence length="89" mass="10249">MKKEGQILTISEAMKAIQTASRAIFILNEPAQECPTYIDYGGDWQKQVEALEEWHKQNIKKMPPLAKADMVIHHAFTNAQKRVSKHHLH</sequence>
<name>A0A183BKF3_GLOPA</name>
<proteinExistence type="predicted"/>
<evidence type="ECO:0000313" key="2">
    <source>
        <dbReference type="WBParaSite" id="GPLIN_000108300"/>
    </source>
</evidence>
<dbReference type="AlphaFoldDB" id="A0A183BKF3"/>
<dbReference type="WBParaSite" id="GPLIN_000108300">
    <property type="protein sequence ID" value="GPLIN_000108300"/>
    <property type="gene ID" value="GPLIN_000108300"/>
</dbReference>